<sequence length="73" mass="8247">MLGGGKWCKAFNQFSNDIEILKVINFDDMEEHYFNESFWNDNGLLTRCASLGNEGAYQVIQQLPLLLLGMGGM</sequence>
<protein>
    <submittedName>
        <fullName evidence="1">Uncharacterized protein</fullName>
    </submittedName>
</protein>
<dbReference type="Proteomes" id="UP001055811">
    <property type="component" value="Linkage Group LG03"/>
</dbReference>
<keyword evidence="2" id="KW-1185">Reference proteome</keyword>
<organism evidence="1 2">
    <name type="scientific">Cichorium intybus</name>
    <name type="common">Chicory</name>
    <dbReference type="NCBI Taxonomy" id="13427"/>
    <lineage>
        <taxon>Eukaryota</taxon>
        <taxon>Viridiplantae</taxon>
        <taxon>Streptophyta</taxon>
        <taxon>Embryophyta</taxon>
        <taxon>Tracheophyta</taxon>
        <taxon>Spermatophyta</taxon>
        <taxon>Magnoliopsida</taxon>
        <taxon>eudicotyledons</taxon>
        <taxon>Gunneridae</taxon>
        <taxon>Pentapetalae</taxon>
        <taxon>asterids</taxon>
        <taxon>campanulids</taxon>
        <taxon>Asterales</taxon>
        <taxon>Asteraceae</taxon>
        <taxon>Cichorioideae</taxon>
        <taxon>Cichorieae</taxon>
        <taxon>Cichoriinae</taxon>
        <taxon>Cichorium</taxon>
    </lineage>
</organism>
<gene>
    <name evidence="1" type="ORF">L2E82_15277</name>
</gene>
<reference evidence="1 2" key="2">
    <citation type="journal article" date="2022" name="Mol. Ecol. Resour.">
        <title>The genomes of chicory, endive, great burdock and yacon provide insights into Asteraceae paleo-polyploidization history and plant inulin production.</title>
        <authorList>
            <person name="Fan W."/>
            <person name="Wang S."/>
            <person name="Wang H."/>
            <person name="Wang A."/>
            <person name="Jiang F."/>
            <person name="Liu H."/>
            <person name="Zhao H."/>
            <person name="Xu D."/>
            <person name="Zhang Y."/>
        </authorList>
    </citation>
    <scope>NUCLEOTIDE SEQUENCE [LARGE SCALE GENOMIC DNA]</scope>
    <source>
        <strain evidence="2">cv. Punajuju</strain>
        <tissue evidence="1">Leaves</tissue>
    </source>
</reference>
<dbReference type="EMBL" id="CM042011">
    <property type="protein sequence ID" value="KAI3765247.1"/>
    <property type="molecule type" value="Genomic_DNA"/>
</dbReference>
<name>A0ACB9F2D1_CICIN</name>
<accession>A0ACB9F2D1</accession>
<comment type="caution">
    <text evidence="1">The sequence shown here is derived from an EMBL/GenBank/DDBJ whole genome shotgun (WGS) entry which is preliminary data.</text>
</comment>
<evidence type="ECO:0000313" key="2">
    <source>
        <dbReference type="Proteomes" id="UP001055811"/>
    </source>
</evidence>
<proteinExistence type="predicted"/>
<reference evidence="2" key="1">
    <citation type="journal article" date="2022" name="Mol. Ecol. Resour.">
        <title>The genomes of chicory, endive, great burdock and yacon provide insights into Asteraceae palaeo-polyploidization history and plant inulin production.</title>
        <authorList>
            <person name="Fan W."/>
            <person name="Wang S."/>
            <person name="Wang H."/>
            <person name="Wang A."/>
            <person name="Jiang F."/>
            <person name="Liu H."/>
            <person name="Zhao H."/>
            <person name="Xu D."/>
            <person name="Zhang Y."/>
        </authorList>
    </citation>
    <scope>NUCLEOTIDE SEQUENCE [LARGE SCALE GENOMIC DNA]</scope>
    <source>
        <strain evidence="2">cv. Punajuju</strain>
    </source>
</reference>
<evidence type="ECO:0000313" key="1">
    <source>
        <dbReference type="EMBL" id="KAI3765247.1"/>
    </source>
</evidence>